<dbReference type="EMBL" id="BPLF01000001">
    <property type="protein sequence ID" value="GIX61237.1"/>
    <property type="molecule type" value="Genomic_DNA"/>
</dbReference>
<dbReference type="GeneID" id="94192720"/>
<name>A0AAV4LM56_BABCB</name>
<proteinExistence type="predicted"/>
<sequence>MADMCRRCCGASLARGATYVRERHRPQLDEAEEAVVGEDGPEAHDPRRVDELAAVARGGLVHVHHVNLLPDEDVARQGEGADEGGKAARLDVKERRDVVDLRAVGHVAHAAALAEVPRDDDDPVACGAMSARGPSPTQCDECCRQRAYVRLDAADVGVEKLRHHEDRPSAGGDRADPMVRRFSDGVAPPRAPPRARRAKPRPWHQCLGHPGRRCGPALGVLHMAPENGEYAAQRSAALGAPKWTAGVARQIRDRRGSLHPA</sequence>
<organism evidence="2 3">
    <name type="scientific">Babesia caballi</name>
    <dbReference type="NCBI Taxonomy" id="5871"/>
    <lineage>
        <taxon>Eukaryota</taxon>
        <taxon>Sar</taxon>
        <taxon>Alveolata</taxon>
        <taxon>Apicomplexa</taxon>
        <taxon>Aconoidasida</taxon>
        <taxon>Piroplasmida</taxon>
        <taxon>Babesiidae</taxon>
        <taxon>Babesia</taxon>
    </lineage>
</organism>
<gene>
    <name evidence="2" type="ORF">BcabD6B2_06720</name>
</gene>
<dbReference type="Proteomes" id="UP001497744">
    <property type="component" value="Unassembled WGS sequence"/>
</dbReference>
<feature type="compositionally biased region" description="Basic and acidic residues" evidence="1">
    <location>
        <begin position="162"/>
        <end position="183"/>
    </location>
</feature>
<dbReference type="AlphaFoldDB" id="A0AAV4LM56"/>
<dbReference type="RefSeq" id="XP_067713308.1">
    <property type="nucleotide sequence ID" value="XM_067857207.1"/>
</dbReference>
<feature type="compositionally biased region" description="Basic residues" evidence="1">
    <location>
        <begin position="193"/>
        <end position="202"/>
    </location>
</feature>
<evidence type="ECO:0000313" key="3">
    <source>
        <dbReference type="Proteomes" id="UP001497744"/>
    </source>
</evidence>
<comment type="caution">
    <text evidence="2">The sequence shown here is derived from an EMBL/GenBank/DDBJ whole genome shotgun (WGS) entry which is preliminary data.</text>
</comment>
<reference evidence="2 3" key="1">
    <citation type="submission" date="2021-06" db="EMBL/GenBank/DDBJ databases">
        <title>Genome sequence of Babesia caballi.</title>
        <authorList>
            <person name="Yamagishi J."/>
            <person name="Kidaka T."/>
            <person name="Ochi A."/>
        </authorList>
    </citation>
    <scope>NUCLEOTIDE SEQUENCE [LARGE SCALE GENOMIC DNA]</scope>
    <source>
        <strain evidence="2">USDA-D6B2</strain>
    </source>
</reference>
<accession>A0AAV4LM56</accession>
<evidence type="ECO:0000256" key="1">
    <source>
        <dbReference type="SAM" id="MobiDB-lite"/>
    </source>
</evidence>
<keyword evidence="3" id="KW-1185">Reference proteome</keyword>
<evidence type="ECO:0000313" key="2">
    <source>
        <dbReference type="EMBL" id="GIX61237.1"/>
    </source>
</evidence>
<feature type="region of interest" description="Disordered" evidence="1">
    <location>
        <begin position="162"/>
        <end position="203"/>
    </location>
</feature>
<protein>
    <submittedName>
        <fullName evidence="2">SDR family NAD(P)-dependent oxidoreductase</fullName>
    </submittedName>
</protein>